<gene>
    <name evidence="1" type="ORF">QQX98_011612</name>
</gene>
<organism evidence="1 2">
    <name type="scientific">Neonectria punicea</name>
    <dbReference type="NCBI Taxonomy" id="979145"/>
    <lineage>
        <taxon>Eukaryota</taxon>
        <taxon>Fungi</taxon>
        <taxon>Dikarya</taxon>
        <taxon>Ascomycota</taxon>
        <taxon>Pezizomycotina</taxon>
        <taxon>Sordariomycetes</taxon>
        <taxon>Hypocreomycetidae</taxon>
        <taxon>Hypocreales</taxon>
        <taxon>Nectriaceae</taxon>
        <taxon>Neonectria</taxon>
    </lineage>
</organism>
<evidence type="ECO:0000313" key="1">
    <source>
        <dbReference type="EMBL" id="KAK7402632.1"/>
    </source>
</evidence>
<keyword evidence="2" id="KW-1185">Reference proteome</keyword>
<accession>A0ABR1GLI3</accession>
<proteinExistence type="predicted"/>
<dbReference type="Proteomes" id="UP001498476">
    <property type="component" value="Unassembled WGS sequence"/>
</dbReference>
<evidence type="ECO:0000313" key="2">
    <source>
        <dbReference type="Proteomes" id="UP001498476"/>
    </source>
</evidence>
<protein>
    <submittedName>
        <fullName evidence="1">Uncharacterized protein</fullName>
    </submittedName>
</protein>
<name>A0ABR1GLI3_9HYPO</name>
<reference evidence="1 2" key="1">
    <citation type="journal article" date="2025" name="Microbiol. Resour. Announc.">
        <title>Draft genome sequences for Neonectria magnoliae and Neonectria punicea, canker pathogens of Liriodendron tulipifera and Acer saccharum in West Virginia.</title>
        <authorList>
            <person name="Petronek H.M."/>
            <person name="Kasson M.T."/>
            <person name="Metheny A.M."/>
            <person name="Stauder C.M."/>
            <person name="Lovett B."/>
            <person name="Lynch S.C."/>
            <person name="Garnas J.R."/>
            <person name="Kasson L.R."/>
            <person name="Stajich J.E."/>
        </authorList>
    </citation>
    <scope>NUCLEOTIDE SEQUENCE [LARGE SCALE GENOMIC DNA]</scope>
    <source>
        <strain evidence="1 2">NRRL 64653</strain>
    </source>
</reference>
<comment type="caution">
    <text evidence="1">The sequence shown here is derived from an EMBL/GenBank/DDBJ whole genome shotgun (WGS) entry which is preliminary data.</text>
</comment>
<sequence>MPAMLLLSLQLVHELMKTMNSLVHRRFDALLLPTVNILAKMPGPSRRIAILNAEIELDQARHATIAAAQAVIAGHLWFADWLRFLRAEIAAEAALEALRRGFGEFRG</sequence>
<dbReference type="EMBL" id="JAZAVJ010000291">
    <property type="protein sequence ID" value="KAK7402632.1"/>
    <property type="molecule type" value="Genomic_DNA"/>
</dbReference>